<dbReference type="EMBL" id="HBGF01006256">
    <property type="protein sequence ID" value="CAD9095568.1"/>
    <property type="molecule type" value="Transcribed_RNA"/>
</dbReference>
<evidence type="ECO:0000256" key="2">
    <source>
        <dbReference type="ARBA" id="ARBA00022679"/>
    </source>
</evidence>
<dbReference type="AlphaFoldDB" id="A0A7S1PQC3"/>
<feature type="domain" description="Protein kinase" evidence="7">
    <location>
        <begin position="1"/>
        <end position="135"/>
    </location>
</feature>
<evidence type="ECO:0000256" key="4">
    <source>
        <dbReference type="ARBA" id="ARBA00022777"/>
    </source>
</evidence>
<protein>
    <recommendedName>
        <fullName evidence="7">Protein kinase domain-containing protein</fullName>
    </recommendedName>
</protein>
<dbReference type="InterPro" id="IPR000719">
    <property type="entry name" value="Prot_kinase_dom"/>
</dbReference>
<evidence type="ECO:0000256" key="6">
    <source>
        <dbReference type="SAM" id="MobiDB-lite"/>
    </source>
</evidence>
<keyword evidence="5" id="KW-0067">ATP-binding</keyword>
<feature type="region of interest" description="Disordered" evidence="6">
    <location>
        <begin position="416"/>
        <end position="547"/>
    </location>
</feature>
<dbReference type="InterPro" id="IPR011009">
    <property type="entry name" value="Kinase-like_dom_sf"/>
</dbReference>
<accession>A0A7S1PQC3</accession>
<proteinExistence type="predicted"/>
<feature type="compositionally biased region" description="Low complexity" evidence="6">
    <location>
        <begin position="485"/>
        <end position="498"/>
    </location>
</feature>
<keyword evidence="2" id="KW-0808">Transferase</keyword>
<dbReference type="PANTHER" id="PTHR24350">
    <property type="entry name" value="SERINE/THREONINE-PROTEIN KINASE IAL-RELATED"/>
    <property type="match status" value="1"/>
</dbReference>
<evidence type="ECO:0000256" key="1">
    <source>
        <dbReference type="ARBA" id="ARBA00022527"/>
    </source>
</evidence>
<feature type="region of interest" description="Disordered" evidence="6">
    <location>
        <begin position="275"/>
        <end position="296"/>
    </location>
</feature>
<keyword evidence="1" id="KW-0723">Serine/threonine-protein kinase</keyword>
<dbReference type="PROSITE" id="PS50011">
    <property type="entry name" value="PROTEIN_KINASE_DOM"/>
    <property type="match status" value="1"/>
</dbReference>
<dbReference type="SMART" id="SM00220">
    <property type="entry name" value="S_TKc"/>
    <property type="match status" value="1"/>
</dbReference>
<dbReference type="SUPFAM" id="SSF56112">
    <property type="entry name" value="Protein kinase-like (PK-like)"/>
    <property type="match status" value="1"/>
</dbReference>
<dbReference type="Gene3D" id="3.80.10.10">
    <property type="entry name" value="Ribonuclease Inhibitor"/>
    <property type="match status" value="1"/>
</dbReference>
<dbReference type="GO" id="GO:0004674">
    <property type="term" value="F:protein serine/threonine kinase activity"/>
    <property type="evidence" value="ECO:0007669"/>
    <property type="project" value="UniProtKB-KW"/>
</dbReference>
<evidence type="ECO:0000256" key="5">
    <source>
        <dbReference type="ARBA" id="ARBA00022840"/>
    </source>
</evidence>
<name>A0A7S1PQC3_NEODS</name>
<keyword evidence="3" id="KW-0547">Nucleotide-binding</keyword>
<reference evidence="8" key="1">
    <citation type="submission" date="2021-01" db="EMBL/GenBank/DDBJ databases">
        <authorList>
            <person name="Corre E."/>
            <person name="Pelletier E."/>
            <person name="Niang G."/>
            <person name="Scheremetjew M."/>
            <person name="Finn R."/>
            <person name="Kale V."/>
            <person name="Holt S."/>
            <person name="Cochrane G."/>
            <person name="Meng A."/>
            <person name="Brown T."/>
            <person name="Cohen L."/>
        </authorList>
    </citation>
    <scope>NUCLEOTIDE SEQUENCE</scope>
    <source>
        <strain evidence="8">CCAP 1951/1</strain>
    </source>
</reference>
<dbReference type="InterPro" id="IPR032675">
    <property type="entry name" value="LRR_dom_sf"/>
</dbReference>
<dbReference type="Pfam" id="PF00069">
    <property type="entry name" value="Pkinase"/>
    <property type="match status" value="1"/>
</dbReference>
<gene>
    <name evidence="8" type="ORF">NDES1114_LOCUS4271</name>
</gene>
<evidence type="ECO:0000256" key="3">
    <source>
        <dbReference type="ARBA" id="ARBA00022741"/>
    </source>
</evidence>
<dbReference type="Gene3D" id="1.10.510.10">
    <property type="entry name" value="Transferase(Phosphotransferase) domain 1"/>
    <property type="match status" value="1"/>
</dbReference>
<evidence type="ECO:0000313" key="8">
    <source>
        <dbReference type="EMBL" id="CAD9095568.1"/>
    </source>
</evidence>
<sequence length="547" mass="57003">MVGDDPCLTNYCGTVQYMAPEILRRNATGTVSYGKPVDLWALGVMVFVMLTGEHPFNATGPNGTGGASSPTGSGANALHEHICSGDYSNPRRMSNGAAQRWPHLSSFCKSFLAGLLNVDPTRRLTASEALRHPWVKGALELNTEDRARREWIQEQLDEGFHNGVLDEETLSVIAGDNAAAMTAGASFATAEAAIAASEAARLVAQRSMAGSPTYAAQRRVAVVRKLRAAGIAVRAAHRLIFSQQLRRLDAKPDLQGIPVLRSFRFLVSGRYEPSPASSLSGSGGHGSGEPGGGRLTIAARPTVSFRGNPRAVSLLLSMAESSVTVEVLDLSDVGIDHADTVQRVARVATSHPSLTTLDLSRNPIPPLAGRALVRLARSAVKLRTLHLSETTLAPDTVHAIHQRLAATVSERGAITNGALSPIPRTGPSLGIANGTSASPDRMASPKHGPARALPRQGSAPSNGDGMSGRDGGVSSPPRALQRTPSASASAVSAGVGSANRRSGHTPSTPGPALGSSSPPRPRGHAVTPTPTLPPLHSSPPRVTRRGI</sequence>
<organism evidence="8">
    <name type="scientific">Neobodo designis</name>
    <name type="common">Flagellated protozoan</name>
    <name type="synonym">Bodo designis</name>
    <dbReference type="NCBI Taxonomy" id="312471"/>
    <lineage>
        <taxon>Eukaryota</taxon>
        <taxon>Discoba</taxon>
        <taxon>Euglenozoa</taxon>
        <taxon>Kinetoplastea</taxon>
        <taxon>Metakinetoplastina</taxon>
        <taxon>Neobodonida</taxon>
        <taxon>Neobodo</taxon>
    </lineage>
</organism>
<keyword evidence="4" id="KW-0418">Kinase</keyword>
<dbReference type="GO" id="GO:0005524">
    <property type="term" value="F:ATP binding"/>
    <property type="evidence" value="ECO:0007669"/>
    <property type="project" value="UniProtKB-KW"/>
</dbReference>
<evidence type="ECO:0000259" key="7">
    <source>
        <dbReference type="PROSITE" id="PS50011"/>
    </source>
</evidence>
<feature type="compositionally biased region" description="Gly residues" evidence="6">
    <location>
        <begin position="281"/>
        <end position="294"/>
    </location>
</feature>
<dbReference type="InterPro" id="IPR030616">
    <property type="entry name" value="Aur-like"/>
</dbReference>
<dbReference type="SUPFAM" id="SSF52047">
    <property type="entry name" value="RNI-like"/>
    <property type="match status" value="1"/>
</dbReference>